<dbReference type="AlphaFoldDB" id="A0A1I1LUV4"/>
<feature type="signal peptide" evidence="6">
    <location>
        <begin position="1"/>
        <end position="19"/>
    </location>
</feature>
<dbReference type="PANTHER" id="PTHR42776:SF13">
    <property type="entry name" value="DIPEPTIDYL-PEPTIDASE 5"/>
    <property type="match status" value="1"/>
</dbReference>
<evidence type="ECO:0000256" key="1">
    <source>
        <dbReference type="ARBA" id="ARBA00010040"/>
    </source>
</evidence>
<gene>
    <name evidence="8" type="ORF">SAMN05421780_109122</name>
</gene>
<dbReference type="STRING" id="927664.SAMN05421780_109122"/>
<name>A0A1I1LUV4_9BACT</name>
<dbReference type="GO" id="GO:0004252">
    <property type="term" value="F:serine-type endopeptidase activity"/>
    <property type="evidence" value="ECO:0007669"/>
    <property type="project" value="TreeGrafter"/>
</dbReference>
<dbReference type="GO" id="GO:0004177">
    <property type="term" value="F:aminopeptidase activity"/>
    <property type="evidence" value="ECO:0007669"/>
    <property type="project" value="UniProtKB-KW"/>
</dbReference>
<keyword evidence="2" id="KW-0645">Protease</keyword>
<keyword evidence="4" id="KW-0378">Hydrolase</keyword>
<dbReference type="PANTHER" id="PTHR42776">
    <property type="entry name" value="SERINE PEPTIDASE S9 FAMILY MEMBER"/>
    <property type="match status" value="1"/>
</dbReference>
<accession>A0A1I1LUV4</accession>
<dbReference type="Gene3D" id="3.40.50.1820">
    <property type="entry name" value="alpha/beta hydrolase"/>
    <property type="match status" value="1"/>
</dbReference>
<keyword evidence="3 6" id="KW-0732">Signal</keyword>
<dbReference type="Pfam" id="PF07676">
    <property type="entry name" value="PD40"/>
    <property type="match status" value="3"/>
</dbReference>
<keyword evidence="8" id="KW-0031">Aminopeptidase</keyword>
<reference evidence="8 9" key="1">
    <citation type="submission" date="2016-10" db="EMBL/GenBank/DDBJ databases">
        <authorList>
            <person name="de Groot N.N."/>
        </authorList>
    </citation>
    <scope>NUCLEOTIDE SEQUENCE [LARGE SCALE GENOMIC DNA]</scope>
    <source>
        <strain evidence="8 9">DSM 6793</strain>
    </source>
</reference>
<proteinExistence type="inferred from homology"/>
<evidence type="ECO:0000256" key="3">
    <source>
        <dbReference type="ARBA" id="ARBA00022729"/>
    </source>
</evidence>
<feature type="chain" id="PRO_5011772869" evidence="6">
    <location>
        <begin position="20"/>
        <end position="675"/>
    </location>
</feature>
<dbReference type="InterPro" id="IPR011659">
    <property type="entry name" value="WD40"/>
</dbReference>
<dbReference type="InterPro" id="IPR011042">
    <property type="entry name" value="6-blade_b-propeller_TolB-like"/>
</dbReference>
<dbReference type="FunFam" id="3.40.50.1820:FF:000028">
    <property type="entry name" value="S9 family peptidase"/>
    <property type="match status" value="1"/>
</dbReference>
<sequence>MMTKRLLAAALLLPTLAMAQEKLTPEKLWQLGRVSEEQVSPDGKQIVFGVTNYDLSANKGNKDLYIVSAQGGEPKRLTNLTGSEFNPRFRPDGKKIGFLAAQNGQVQLWEMNPDGTEQVVVSHVEGGITGFEYSPTMQHILYTADVKLDATVTEVYKDLPKADARIIDGLMYRHWADWHDYAYSHVFVAAYKNGEVAKEATDLLKDERFDAPTAPMGGMEEIAWSKDGKTIAYTCKKLNGTAAAISTNSDIYLYDVATGKTRNASEGMNGYDKEPVFSPDGKKLVWQSMANAGFESDKTSIILFDLATGKRENITETMEEAANSLVWSADSRYIYFTSGLKATVQAFEIEVKTKKIRQITQGTHNYNSLALAGKTLIAEKTTMSQPTELYAIDLKTGQDRAITKTNETALGKLKMGKVEQRFVKTTDNKDMLVWVIYPPDFDAKKKYPTLLYCQGGPQSTVNQSFSYRWNFQLMAANGYIVVAPNRRGLPSFGKAWNDDISGDWGGQPIRDYYSAIDALAKEPFVDKDRLGAVGASYGGYSVYQLAGTHNKRFKTFIAHCGLFNLESWYGTTEEMFFANWDIKGAYWQTPQPKSYEQFSPHKFVKNWDTPILVIHGGKDFRVPESQGMEAFQAAQLKGIPSKFLYFPEEGHWVTKPQNSVVWNRVFFEWLDKWLK</sequence>
<dbReference type="GO" id="GO:0006508">
    <property type="term" value="P:proteolysis"/>
    <property type="evidence" value="ECO:0007669"/>
    <property type="project" value="UniProtKB-KW"/>
</dbReference>
<evidence type="ECO:0000259" key="7">
    <source>
        <dbReference type="Pfam" id="PF00326"/>
    </source>
</evidence>
<dbReference type="Pfam" id="PF00326">
    <property type="entry name" value="Peptidase_S9"/>
    <property type="match status" value="1"/>
</dbReference>
<comment type="similarity">
    <text evidence="1">Belongs to the peptidase S9C family.</text>
</comment>
<evidence type="ECO:0000256" key="2">
    <source>
        <dbReference type="ARBA" id="ARBA00022670"/>
    </source>
</evidence>
<dbReference type="InterPro" id="IPR029058">
    <property type="entry name" value="AB_hydrolase_fold"/>
</dbReference>
<evidence type="ECO:0000256" key="4">
    <source>
        <dbReference type="ARBA" id="ARBA00022801"/>
    </source>
</evidence>
<evidence type="ECO:0000313" key="8">
    <source>
        <dbReference type="EMBL" id="SFC76252.1"/>
    </source>
</evidence>
<protein>
    <submittedName>
        <fullName evidence="8">Dipeptidyl aminopeptidase/acylaminoacyl peptidase</fullName>
    </submittedName>
</protein>
<evidence type="ECO:0000313" key="9">
    <source>
        <dbReference type="Proteomes" id="UP000199514"/>
    </source>
</evidence>
<organism evidence="8 9">
    <name type="scientific">Flexibacter flexilis DSM 6793</name>
    <dbReference type="NCBI Taxonomy" id="927664"/>
    <lineage>
        <taxon>Bacteria</taxon>
        <taxon>Pseudomonadati</taxon>
        <taxon>Bacteroidota</taxon>
        <taxon>Cytophagia</taxon>
        <taxon>Cytophagales</taxon>
        <taxon>Flexibacteraceae</taxon>
        <taxon>Flexibacter</taxon>
    </lineage>
</organism>
<keyword evidence="9" id="KW-1185">Reference proteome</keyword>
<dbReference type="Proteomes" id="UP000199514">
    <property type="component" value="Unassembled WGS sequence"/>
</dbReference>
<dbReference type="SUPFAM" id="SSF82171">
    <property type="entry name" value="DPP6 N-terminal domain-like"/>
    <property type="match status" value="1"/>
</dbReference>
<keyword evidence="5" id="KW-0720">Serine protease</keyword>
<dbReference type="RefSeq" id="WP_221405407.1">
    <property type="nucleotide sequence ID" value="NZ_FOLE01000009.1"/>
</dbReference>
<dbReference type="SUPFAM" id="SSF53474">
    <property type="entry name" value="alpha/beta-Hydrolases"/>
    <property type="match status" value="1"/>
</dbReference>
<dbReference type="Gene3D" id="2.120.10.30">
    <property type="entry name" value="TolB, C-terminal domain"/>
    <property type="match status" value="2"/>
</dbReference>
<evidence type="ECO:0000256" key="5">
    <source>
        <dbReference type="ARBA" id="ARBA00022825"/>
    </source>
</evidence>
<dbReference type="InterPro" id="IPR001375">
    <property type="entry name" value="Peptidase_S9_cat"/>
</dbReference>
<evidence type="ECO:0000256" key="6">
    <source>
        <dbReference type="SAM" id="SignalP"/>
    </source>
</evidence>
<dbReference type="EMBL" id="FOLE01000009">
    <property type="protein sequence ID" value="SFC76252.1"/>
    <property type="molecule type" value="Genomic_DNA"/>
</dbReference>
<feature type="domain" description="Peptidase S9 prolyl oligopeptidase catalytic" evidence="7">
    <location>
        <begin position="466"/>
        <end position="675"/>
    </location>
</feature>